<evidence type="ECO:0000313" key="2">
    <source>
        <dbReference type="Proteomes" id="UP000593626"/>
    </source>
</evidence>
<dbReference type="KEGG" id="mcui:G8O30_11605"/>
<dbReference type="Proteomes" id="UP000593626">
    <property type="component" value="Chromosome"/>
</dbReference>
<accession>A0A7S8CCM7</accession>
<keyword evidence="2" id="KW-1185">Reference proteome</keyword>
<protein>
    <submittedName>
        <fullName evidence="1">Uncharacterized protein</fullName>
    </submittedName>
</protein>
<dbReference type="AlphaFoldDB" id="A0A7S8CCM7"/>
<dbReference type="EMBL" id="CP049742">
    <property type="protein sequence ID" value="QPC47549.1"/>
    <property type="molecule type" value="Genomic_DNA"/>
</dbReference>
<reference evidence="1 2" key="1">
    <citation type="submission" date="2019-07" db="EMBL/GenBank/DDBJ databases">
        <title>Genome sequence of 2 isolates from Red Sea Mangroves.</title>
        <authorList>
            <person name="Sefrji F."/>
            <person name="Michoud G."/>
            <person name="Merlino G."/>
            <person name="Daffonchio D."/>
        </authorList>
    </citation>
    <scope>NUCLEOTIDE SEQUENCE [LARGE SCALE GENOMIC DNA]</scope>
    <source>
        <strain evidence="1 2">R1DC41</strain>
    </source>
</reference>
<proteinExistence type="predicted"/>
<gene>
    <name evidence="1" type="ORF">G8O30_11605</name>
</gene>
<organism evidence="1 2">
    <name type="scientific">Mangrovibacillus cuniculi</name>
    <dbReference type="NCBI Taxonomy" id="2593652"/>
    <lineage>
        <taxon>Bacteria</taxon>
        <taxon>Bacillati</taxon>
        <taxon>Bacillota</taxon>
        <taxon>Bacilli</taxon>
        <taxon>Bacillales</taxon>
        <taxon>Bacillaceae</taxon>
        <taxon>Mangrovibacillus</taxon>
    </lineage>
</organism>
<name>A0A7S8CCM7_9BACI</name>
<dbReference type="RefSeq" id="WP_239672219.1">
    <property type="nucleotide sequence ID" value="NZ_CP049742.1"/>
</dbReference>
<evidence type="ECO:0000313" key="1">
    <source>
        <dbReference type="EMBL" id="QPC47549.1"/>
    </source>
</evidence>
<sequence length="179" mass="21298">MSKGIQYDNQYLLDTAKKHKEQFTSIAKWNTFAKQNDLPLATTYIKRFGTWNEVKESIGNSTNKQHRPKEYTDENLHQVINLHKEHFKTINHWNQYAALNNLPPFLTLERRLGRELIEEVLEKQFVIDDYGKILREVFPSKSPTVQEWTQISQEQDLPSTSTIIRHYGSWKKMKKEVYE</sequence>